<evidence type="ECO:0000313" key="2">
    <source>
        <dbReference type="EMBL" id="AOY74747.1"/>
    </source>
</evidence>
<reference evidence="2 4" key="1">
    <citation type="submission" date="2016-10" db="EMBL/GenBank/DDBJ databases">
        <title>Complete Genome Sequence of Acetogen Clostridium formicoaceticum ATCC 27076.</title>
        <authorList>
            <person name="Bao T."/>
            <person name="Cheng C."/>
            <person name="Zhao J."/>
            <person name="Yang S.-T."/>
            <person name="Wang J."/>
            <person name="Wang M."/>
        </authorList>
    </citation>
    <scope>NUCLEOTIDE SEQUENCE [LARGE SCALE GENOMIC DNA]</scope>
    <source>
        <strain evidence="2 4">ATCC 27076</strain>
    </source>
</reference>
<evidence type="ECO:0000256" key="1">
    <source>
        <dbReference type="SAM" id="MobiDB-lite"/>
    </source>
</evidence>
<dbReference type="InterPro" id="IPR021341">
    <property type="entry name" value="DUF2958"/>
</dbReference>
<dbReference type="Proteomes" id="UP000192478">
    <property type="component" value="Chromosome"/>
</dbReference>
<name>A0AAC9RL66_9CLOT</name>
<gene>
    <name evidence="2" type="ORF">BJL90_01520</name>
    <name evidence="3" type="ORF">CLFO_35400</name>
</gene>
<dbReference type="EMBL" id="CP020559">
    <property type="protein sequence ID" value="ARE89134.1"/>
    <property type="molecule type" value="Genomic_DNA"/>
</dbReference>
<dbReference type="KEGG" id="cfm:BJL90_01520"/>
<feature type="region of interest" description="Disordered" evidence="1">
    <location>
        <begin position="131"/>
        <end position="151"/>
    </location>
</feature>
<dbReference type="Pfam" id="PF11171">
    <property type="entry name" value="DUF2958"/>
    <property type="match status" value="1"/>
</dbReference>
<dbReference type="AlphaFoldDB" id="A0AAC9RL66"/>
<dbReference type="EMBL" id="CP017603">
    <property type="protein sequence ID" value="AOY74747.1"/>
    <property type="molecule type" value="Genomic_DNA"/>
</dbReference>
<evidence type="ECO:0000313" key="5">
    <source>
        <dbReference type="Proteomes" id="UP000192478"/>
    </source>
</evidence>
<dbReference type="RefSeq" id="WP_070963672.1">
    <property type="nucleotide sequence ID" value="NZ_CP017603.1"/>
</dbReference>
<sequence length="151" mass="17407">MKLLSDELKEKFVQNPLYSTEGIEFHEKKILAHFFNPIGAGDWYITEGNYDPKTNDVLMFGYGHLGDDQMAEWGFVTIKELEDIKLPLGFKIERDFLYDGNHNFIINDVAKVRGLGLTYVEPDSKLAEIKGKGTRYEKNPISKSQDKEKDR</sequence>
<organism evidence="3 5">
    <name type="scientific">Clostridium formicaceticum</name>
    <dbReference type="NCBI Taxonomy" id="1497"/>
    <lineage>
        <taxon>Bacteria</taxon>
        <taxon>Bacillati</taxon>
        <taxon>Bacillota</taxon>
        <taxon>Clostridia</taxon>
        <taxon>Eubacteriales</taxon>
        <taxon>Clostridiaceae</taxon>
        <taxon>Clostridium</taxon>
    </lineage>
</organism>
<evidence type="ECO:0000313" key="4">
    <source>
        <dbReference type="Proteomes" id="UP000177894"/>
    </source>
</evidence>
<dbReference type="Proteomes" id="UP000177894">
    <property type="component" value="Chromosome"/>
</dbReference>
<proteinExistence type="predicted"/>
<keyword evidence="4" id="KW-1185">Reference proteome</keyword>
<protein>
    <recommendedName>
        <fullName evidence="6">DUF2958 domain-containing protein</fullName>
    </recommendedName>
</protein>
<evidence type="ECO:0008006" key="6">
    <source>
        <dbReference type="Google" id="ProtNLM"/>
    </source>
</evidence>
<evidence type="ECO:0000313" key="3">
    <source>
        <dbReference type="EMBL" id="ARE89134.1"/>
    </source>
</evidence>
<accession>A0AAC9RL66</accession>
<reference evidence="3 5" key="2">
    <citation type="submission" date="2017-03" db="EMBL/GenBank/DDBJ databases">
        <title>Complete sequence of Clostridium formicaceticum DSM 92.</title>
        <authorList>
            <person name="Poehlein A."/>
            <person name="Karl M."/>
            <person name="Bengelsdorf F.R."/>
            <person name="Duerre P."/>
            <person name="Daniel R."/>
        </authorList>
    </citation>
    <scope>NUCLEOTIDE SEQUENCE [LARGE SCALE GENOMIC DNA]</scope>
    <source>
        <strain evidence="3 5">DSM 92</strain>
    </source>
</reference>